<protein>
    <submittedName>
        <fullName evidence="3">Uncharacterized protein</fullName>
    </submittedName>
</protein>
<gene>
    <name evidence="3" type="ORF">ALAG00032_LOCUS6000</name>
</gene>
<organism evidence="3">
    <name type="scientific">Aureoumbra lagunensis</name>
    <dbReference type="NCBI Taxonomy" id="44058"/>
    <lineage>
        <taxon>Eukaryota</taxon>
        <taxon>Sar</taxon>
        <taxon>Stramenopiles</taxon>
        <taxon>Ochrophyta</taxon>
        <taxon>Pelagophyceae</taxon>
        <taxon>Pelagomonadales</taxon>
        <taxon>Aureoumbra</taxon>
    </lineage>
</organism>
<accession>A0A7S3NJS6</accession>
<feature type="region of interest" description="Disordered" evidence="2">
    <location>
        <begin position="1"/>
        <end position="24"/>
    </location>
</feature>
<evidence type="ECO:0000256" key="2">
    <source>
        <dbReference type="SAM" id="MobiDB-lite"/>
    </source>
</evidence>
<name>A0A7S3NJS6_9STRA</name>
<dbReference type="AlphaFoldDB" id="A0A7S3NJS6"/>
<sequence length="200" mass="22847">MRRKEDGNENLQRALQNPEHPWRRESVATLFEQLQSVQTEMERTKSENTKLRSELALLQATENISVDSRRDSYERMSHNSKMISKKKGVSGVESKKQLTWNSLTDMWSPASDTTVSVTSSLSDPDELEDDTHIEEVSINKSEENDTNNCFTYDYFRSCIMCSNFQGVGPRANSCFDSSSVETYIEDTPEASLYEGARGFR</sequence>
<dbReference type="EMBL" id="HBIJ01008489">
    <property type="protein sequence ID" value="CAE0365258.1"/>
    <property type="molecule type" value="Transcribed_RNA"/>
</dbReference>
<proteinExistence type="predicted"/>
<evidence type="ECO:0000256" key="1">
    <source>
        <dbReference type="SAM" id="Coils"/>
    </source>
</evidence>
<feature type="coiled-coil region" evidence="1">
    <location>
        <begin position="27"/>
        <end position="61"/>
    </location>
</feature>
<reference evidence="3" key="1">
    <citation type="submission" date="2021-01" db="EMBL/GenBank/DDBJ databases">
        <authorList>
            <person name="Corre E."/>
            <person name="Pelletier E."/>
            <person name="Niang G."/>
            <person name="Scheremetjew M."/>
            <person name="Finn R."/>
            <person name="Kale V."/>
            <person name="Holt S."/>
            <person name="Cochrane G."/>
            <person name="Meng A."/>
            <person name="Brown T."/>
            <person name="Cohen L."/>
        </authorList>
    </citation>
    <scope>NUCLEOTIDE SEQUENCE</scope>
    <source>
        <strain evidence="3">CCMP1510</strain>
    </source>
</reference>
<feature type="region of interest" description="Disordered" evidence="2">
    <location>
        <begin position="69"/>
        <end position="88"/>
    </location>
</feature>
<evidence type="ECO:0000313" key="3">
    <source>
        <dbReference type="EMBL" id="CAE0365258.1"/>
    </source>
</evidence>
<keyword evidence="1" id="KW-0175">Coiled coil</keyword>